<dbReference type="GO" id="GO:0015293">
    <property type="term" value="F:symporter activity"/>
    <property type="evidence" value="ECO:0007669"/>
    <property type="project" value="UniProtKB-KW"/>
</dbReference>
<keyword evidence="8 11" id="KW-0472">Membrane</keyword>
<feature type="transmembrane region" description="Helical" evidence="11">
    <location>
        <begin position="96"/>
        <end position="120"/>
    </location>
</feature>
<dbReference type="RefSeq" id="WP_124090073.1">
    <property type="nucleotide sequence ID" value="NZ_CBCRYA010000005.1"/>
</dbReference>
<evidence type="ECO:0000256" key="5">
    <source>
        <dbReference type="ARBA" id="ARBA00022692"/>
    </source>
</evidence>
<feature type="transmembrane region" description="Helical" evidence="11">
    <location>
        <begin position="393"/>
        <end position="413"/>
    </location>
</feature>
<evidence type="ECO:0000256" key="1">
    <source>
        <dbReference type="ARBA" id="ARBA00004651"/>
    </source>
</evidence>
<evidence type="ECO:0000256" key="11">
    <source>
        <dbReference type="SAM" id="Phobius"/>
    </source>
</evidence>
<dbReference type="InterPro" id="IPR020846">
    <property type="entry name" value="MFS_dom"/>
</dbReference>
<evidence type="ECO:0000256" key="2">
    <source>
        <dbReference type="ARBA" id="ARBA00008240"/>
    </source>
</evidence>
<dbReference type="InterPro" id="IPR051084">
    <property type="entry name" value="H+-coupled_symporters"/>
</dbReference>
<dbReference type="PROSITE" id="PS50850">
    <property type="entry name" value="MFS"/>
    <property type="match status" value="1"/>
</dbReference>
<dbReference type="Proteomes" id="UP000280861">
    <property type="component" value="Unassembled WGS sequence"/>
</dbReference>
<proteinExistence type="inferred from homology"/>
<feature type="transmembrane region" description="Helical" evidence="11">
    <location>
        <begin position="162"/>
        <end position="184"/>
    </location>
</feature>
<evidence type="ECO:0000256" key="10">
    <source>
        <dbReference type="ARBA" id="ARBA00039918"/>
    </source>
</evidence>
<protein>
    <recommendedName>
        <fullName evidence="10">Putative proline/betaine transporter</fullName>
    </recommendedName>
</protein>
<dbReference type="GO" id="GO:0005886">
    <property type="term" value="C:plasma membrane"/>
    <property type="evidence" value="ECO:0007669"/>
    <property type="project" value="UniProtKB-SubCell"/>
</dbReference>
<comment type="function">
    <text evidence="9">May be a proton symporter involved in the uptake of osmolytes such as proline and glycine betaine.</text>
</comment>
<dbReference type="PROSITE" id="PS00216">
    <property type="entry name" value="SUGAR_TRANSPORT_1"/>
    <property type="match status" value="1"/>
</dbReference>
<dbReference type="Gene3D" id="1.20.1250.20">
    <property type="entry name" value="MFS general substrate transporter like domains"/>
    <property type="match status" value="1"/>
</dbReference>
<evidence type="ECO:0000256" key="7">
    <source>
        <dbReference type="ARBA" id="ARBA00022989"/>
    </source>
</evidence>
<gene>
    <name evidence="13" type="primary">proP_2</name>
    <name evidence="13" type="ORF">PSET11_00329</name>
</gene>
<accession>A0A3P5WTJ2</accession>
<feature type="transmembrane region" description="Helical" evidence="11">
    <location>
        <begin position="419"/>
        <end position="441"/>
    </location>
</feature>
<sequence length="465" mass="50084">MMSALPAGVATVPAQTSPRKLRKAVLAGVIGNYTEQYEFGAYAAMSAVLAQVFFPSDNPLVGQLSVFAGLALGFLIRPLGGFIFGRLGDRVGRKSILSLTIIIMGFLTAAIGFLPTYAVIGMWAPILLLTLRMGQGLAAGGEYAGAVSFVVEYGPKDRRARYTSFVSISVFAGLLTGTGLAFGLSSLIGQQAMLDWGWRVPFLIALPLTIAGFYLRKNVQDTPEFRRQQELQEAAKLLSEEMPATTIGQTLRTQWKPILIFSGFAMTNAVLSYTWTAYIPAYLQSKTQGGTPLSLGLSVASTSIALLVLLPLLYFSGRLSDRIGRKKMLVAGCITPLAVVPVAFLIISARTFESAVIGQLLYLIPIFFIAVSVTVCLAEMFPTRMRYTAGSIAFNLAFCIFAGTSPFIATALVGATGTIMSVALYVCAISVISLIVVLRYYKETFRKDLAHDDYNPELNTEVQGA</sequence>
<evidence type="ECO:0000256" key="6">
    <source>
        <dbReference type="ARBA" id="ARBA00022847"/>
    </source>
</evidence>
<dbReference type="InterPro" id="IPR005829">
    <property type="entry name" value="Sugar_transporter_CS"/>
</dbReference>
<evidence type="ECO:0000259" key="12">
    <source>
        <dbReference type="PROSITE" id="PS50850"/>
    </source>
</evidence>
<evidence type="ECO:0000313" key="14">
    <source>
        <dbReference type="Proteomes" id="UP000280861"/>
    </source>
</evidence>
<feature type="transmembrane region" description="Helical" evidence="11">
    <location>
        <begin position="126"/>
        <end position="150"/>
    </location>
</feature>
<dbReference type="SUPFAM" id="SSF103473">
    <property type="entry name" value="MFS general substrate transporter"/>
    <property type="match status" value="1"/>
</dbReference>
<reference evidence="13 14" key="1">
    <citation type="submission" date="2018-11" db="EMBL/GenBank/DDBJ databases">
        <authorList>
            <person name="Criscuolo A."/>
        </authorList>
    </citation>
    <scope>NUCLEOTIDE SEQUENCE [LARGE SCALE GENOMIC DNA]</scope>
    <source>
        <strain evidence="13">AT11b</strain>
    </source>
</reference>
<dbReference type="FunFam" id="1.20.1250.20:FF:000001">
    <property type="entry name" value="Dicarboxylate MFS transporter"/>
    <property type="match status" value="1"/>
</dbReference>
<evidence type="ECO:0000313" key="13">
    <source>
        <dbReference type="EMBL" id="VDC18465.1"/>
    </source>
</evidence>
<feature type="transmembrane region" description="Helical" evidence="11">
    <location>
        <begin position="196"/>
        <end position="215"/>
    </location>
</feature>
<feature type="transmembrane region" description="Helical" evidence="11">
    <location>
        <begin position="295"/>
        <end position="316"/>
    </location>
</feature>
<evidence type="ECO:0000256" key="3">
    <source>
        <dbReference type="ARBA" id="ARBA00022448"/>
    </source>
</evidence>
<comment type="subcellular location">
    <subcellularLocation>
        <location evidence="1">Cell membrane</location>
        <topology evidence="1">Multi-pass membrane protein</topology>
    </subcellularLocation>
</comment>
<comment type="similarity">
    <text evidence="2">Belongs to the major facilitator superfamily. Metabolite:H+ Symporter (MHS) family (TC 2.A.1.6) family.</text>
</comment>
<evidence type="ECO:0000256" key="8">
    <source>
        <dbReference type="ARBA" id="ARBA00023136"/>
    </source>
</evidence>
<dbReference type="PANTHER" id="PTHR43528:SF1">
    <property type="entry name" value="ALPHA-KETOGLUTARATE PERMEASE"/>
    <property type="match status" value="1"/>
</dbReference>
<name>A0A3P5WTJ2_9MICC</name>
<feature type="transmembrane region" description="Helical" evidence="11">
    <location>
        <begin position="360"/>
        <end position="381"/>
    </location>
</feature>
<dbReference type="EMBL" id="UXAU01000009">
    <property type="protein sequence ID" value="VDC18465.1"/>
    <property type="molecule type" value="Genomic_DNA"/>
</dbReference>
<dbReference type="PANTHER" id="PTHR43528">
    <property type="entry name" value="ALPHA-KETOGLUTARATE PERMEASE"/>
    <property type="match status" value="1"/>
</dbReference>
<feature type="domain" description="Major facilitator superfamily (MFS) profile" evidence="12">
    <location>
        <begin position="24"/>
        <end position="445"/>
    </location>
</feature>
<feature type="transmembrane region" description="Helical" evidence="11">
    <location>
        <begin position="258"/>
        <end position="283"/>
    </location>
</feature>
<keyword evidence="5 11" id="KW-0812">Transmembrane</keyword>
<organism evidence="13 14">
    <name type="scientific">Arthrobacter ulcerisalmonis</name>
    <dbReference type="NCBI Taxonomy" id="2483813"/>
    <lineage>
        <taxon>Bacteria</taxon>
        <taxon>Bacillati</taxon>
        <taxon>Actinomycetota</taxon>
        <taxon>Actinomycetes</taxon>
        <taxon>Micrococcales</taxon>
        <taxon>Micrococcaceae</taxon>
        <taxon>Arthrobacter</taxon>
    </lineage>
</organism>
<dbReference type="OrthoDB" id="8953821at2"/>
<dbReference type="InterPro" id="IPR036259">
    <property type="entry name" value="MFS_trans_sf"/>
</dbReference>
<dbReference type="AlphaFoldDB" id="A0A3P5WTJ2"/>
<keyword evidence="7 11" id="KW-1133">Transmembrane helix</keyword>
<keyword evidence="3" id="KW-0813">Transport</keyword>
<dbReference type="InterPro" id="IPR011701">
    <property type="entry name" value="MFS"/>
</dbReference>
<evidence type="ECO:0000256" key="4">
    <source>
        <dbReference type="ARBA" id="ARBA00022475"/>
    </source>
</evidence>
<evidence type="ECO:0000256" key="9">
    <source>
        <dbReference type="ARBA" id="ARBA00037295"/>
    </source>
</evidence>
<keyword evidence="14" id="KW-1185">Reference proteome</keyword>
<feature type="transmembrane region" description="Helical" evidence="11">
    <location>
        <begin position="328"/>
        <end position="348"/>
    </location>
</feature>
<dbReference type="Pfam" id="PF07690">
    <property type="entry name" value="MFS_1"/>
    <property type="match status" value="1"/>
</dbReference>
<feature type="transmembrane region" description="Helical" evidence="11">
    <location>
        <begin position="64"/>
        <end position="84"/>
    </location>
</feature>
<keyword evidence="6" id="KW-0769">Symport</keyword>
<keyword evidence="4" id="KW-1003">Cell membrane</keyword>